<reference evidence="1 2" key="1">
    <citation type="submission" date="2017-12" db="EMBL/GenBank/DDBJ databases">
        <title>Taxonomic description and draft genome of Pradoshia cofamensis Gen. nov., sp. nov., a thermotolerant bacillale isolated from anterior gut of earthworm Eisenia fetida.</title>
        <authorList>
            <person name="Saha T."/>
            <person name="Chakraborty R."/>
        </authorList>
    </citation>
    <scope>NUCLEOTIDE SEQUENCE [LARGE SCALE GENOMIC DNA]</scope>
    <source>
        <strain evidence="1 2">EAG3</strain>
    </source>
</reference>
<dbReference type="PANTHER" id="PTHR34986:SF1">
    <property type="entry name" value="PROTEIN YIAL"/>
    <property type="match status" value="1"/>
</dbReference>
<dbReference type="RefSeq" id="WP_104848298.1">
    <property type="nucleotide sequence ID" value="NZ_PKOZ01000001.1"/>
</dbReference>
<organism evidence="1 2">
    <name type="scientific">Pradoshia eiseniae</name>
    <dbReference type="NCBI Taxonomy" id="2064768"/>
    <lineage>
        <taxon>Bacteria</taxon>
        <taxon>Bacillati</taxon>
        <taxon>Bacillota</taxon>
        <taxon>Bacilli</taxon>
        <taxon>Bacillales</taxon>
        <taxon>Bacillaceae</taxon>
        <taxon>Pradoshia</taxon>
    </lineage>
</organism>
<protein>
    <submittedName>
        <fullName evidence="1">YhcH/YjgK/YiaL family protein</fullName>
    </submittedName>
</protein>
<gene>
    <name evidence="1" type="ORF">CYL18_04860</name>
</gene>
<keyword evidence="2" id="KW-1185">Reference proteome</keyword>
<dbReference type="InterPro" id="IPR004375">
    <property type="entry name" value="NanQ/TabA/YiaL"/>
</dbReference>
<dbReference type="NCBIfam" id="TIGR00022">
    <property type="entry name" value="YhcH/YjgK/YiaL family protein"/>
    <property type="match status" value="1"/>
</dbReference>
<proteinExistence type="predicted"/>
<dbReference type="AlphaFoldDB" id="A0A2S7N5E3"/>
<evidence type="ECO:0000313" key="1">
    <source>
        <dbReference type="EMBL" id="PQD97203.1"/>
    </source>
</evidence>
<dbReference type="GO" id="GO:0005829">
    <property type="term" value="C:cytosol"/>
    <property type="evidence" value="ECO:0007669"/>
    <property type="project" value="TreeGrafter"/>
</dbReference>
<evidence type="ECO:0000313" key="2">
    <source>
        <dbReference type="Proteomes" id="UP000239663"/>
    </source>
</evidence>
<dbReference type="SUPFAM" id="SSF51197">
    <property type="entry name" value="Clavaminate synthase-like"/>
    <property type="match status" value="1"/>
</dbReference>
<name>A0A2S7N5E3_9BACI</name>
<sequence>MIMDQLSNASLYNGVHPRLKKGFAFLMENDLHALPTGKYEIEDDKVFVMIQEYDTKLIEDCRLEAHYQYTDIQYVIKGAERMVYTNKEETEVVEEQKENDVMFLKGDGNHLIVKEGCFAVFMPQDAHMPGVCVEQPESVRKAVVKVLCD</sequence>
<comment type="caution">
    <text evidence="1">The sequence shown here is derived from an EMBL/GenBank/DDBJ whole genome shotgun (WGS) entry which is preliminary data.</text>
</comment>
<dbReference type="Pfam" id="PF04074">
    <property type="entry name" value="DUF386"/>
    <property type="match status" value="1"/>
</dbReference>
<dbReference type="PANTHER" id="PTHR34986">
    <property type="entry name" value="EVOLVED BETA-GALACTOSIDASE SUBUNIT BETA"/>
    <property type="match status" value="1"/>
</dbReference>
<accession>A0A2S7N5E3</accession>
<dbReference type="Gene3D" id="2.60.120.370">
    <property type="entry name" value="YhcH/YjgK/YiaL"/>
    <property type="match status" value="1"/>
</dbReference>
<dbReference type="InterPro" id="IPR037012">
    <property type="entry name" value="NanQ/TabA/YiaL_sf"/>
</dbReference>
<dbReference type="Proteomes" id="UP000239663">
    <property type="component" value="Unassembled WGS sequence"/>
</dbReference>
<dbReference type="OrthoDB" id="9792756at2"/>
<dbReference type="EMBL" id="PKOZ01000001">
    <property type="protein sequence ID" value="PQD97203.1"/>
    <property type="molecule type" value="Genomic_DNA"/>
</dbReference>